<name>C9LH09_9BACT</name>
<dbReference type="STRING" id="626522.GCWU000325_01510"/>
<dbReference type="EMBL" id="ACIJ02000018">
    <property type="protein sequence ID" value="EEX71967.1"/>
    <property type="molecule type" value="Genomic_DNA"/>
</dbReference>
<evidence type="ECO:0000313" key="2">
    <source>
        <dbReference type="Proteomes" id="UP000003460"/>
    </source>
</evidence>
<accession>C9LH09</accession>
<reference evidence="1" key="1">
    <citation type="submission" date="2009-09" db="EMBL/GenBank/DDBJ databases">
        <authorList>
            <person name="Weinstock G."/>
            <person name="Sodergren E."/>
            <person name="Clifton S."/>
            <person name="Fulton L."/>
            <person name="Fulton B."/>
            <person name="Courtney L."/>
            <person name="Fronick C."/>
            <person name="Harrison M."/>
            <person name="Strong C."/>
            <person name="Farmer C."/>
            <person name="Delahaunty K."/>
            <person name="Markovic C."/>
            <person name="Hall O."/>
            <person name="Minx P."/>
            <person name="Tomlinson C."/>
            <person name="Mitreva M."/>
            <person name="Nelson J."/>
            <person name="Hou S."/>
            <person name="Wollam A."/>
            <person name="Pepin K.H."/>
            <person name="Johnson M."/>
            <person name="Bhonagiri V."/>
            <person name="Nash W.E."/>
            <person name="Warren W."/>
            <person name="Chinwalla A."/>
            <person name="Mardis E.R."/>
            <person name="Wilson R.K."/>
        </authorList>
    </citation>
    <scope>NUCLEOTIDE SEQUENCE [LARGE SCALE GENOMIC DNA]</scope>
    <source>
        <strain evidence="1">ATCC 51259</strain>
    </source>
</reference>
<sequence length="75" mass="8030">MASGSNYARPIVVYMHIRFDLLIISNNADILLSTKPPIKPHDYNTIASVVNTQLRPSTPTAANNPIGVSLLAGQG</sequence>
<organism evidence="1 2">
    <name type="scientific">Alloprevotella tannerae ATCC 51259</name>
    <dbReference type="NCBI Taxonomy" id="626522"/>
    <lineage>
        <taxon>Bacteria</taxon>
        <taxon>Pseudomonadati</taxon>
        <taxon>Bacteroidota</taxon>
        <taxon>Bacteroidia</taxon>
        <taxon>Bacteroidales</taxon>
        <taxon>Prevotellaceae</taxon>
        <taxon>Alloprevotella</taxon>
    </lineage>
</organism>
<dbReference type="Proteomes" id="UP000003460">
    <property type="component" value="Unassembled WGS sequence"/>
</dbReference>
<gene>
    <name evidence="1" type="ORF">GCWU000325_01510</name>
</gene>
<dbReference type="AlphaFoldDB" id="C9LH09"/>
<evidence type="ECO:0000313" key="1">
    <source>
        <dbReference type="EMBL" id="EEX71967.1"/>
    </source>
</evidence>
<comment type="caution">
    <text evidence="1">The sequence shown here is derived from an EMBL/GenBank/DDBJ whole genome shotgun (WGS) entry which is preliminary data.</text>
</comment>
<dbReference type="HOGENOM" id="CLU_2668070_0_0_10"/>
<proteinExistence type="predicted"/>
<protein>
    <submittedName>
        <fullName evidence="1">Uncharacterized protein</fullName>
    </submittedName>
</protein>
<keyword evidence="2" id="KW-1185">Reference proteome</keyword>